<dbReference type="GO" id="GO:0005829">
    <property type="term" value="C:cytosol"/>
    <property type="evidence" value="ECO:0007669"/>
    <property type="project" value="TreeGrafter"/>
</dbReference>
<dbReference type="InterPro" id="IPR011530">
    <property type="entry name" value="rRNA_adenine_dimethylase"/>
</dbReference>
<dbReference type="InterPro" id="IPR020598">
    <property type="entry name" value="rRNA_Ade_methylase_Trfase_N"/>
</dbReference>
<feature type="binding site" evidence="7 8">
    <location>
        <position position="81"/>
    </location>
    <ligand>
        <name>S-adenosyl-L-methionine</name>
        <dbReference type="ChEBI" id="CHEBI:59789"/>
    </ligand>
</feature>
<dbReference type="PANTHER" id="PTHR11727:SF7">
    <property type="entry name" value="DIMETHYLADENOSINE TRANSFERASE-RELATED"/>
    <property type="match status" value="1"/>
</dbReference>
<dbReference type="FunFam" id="1.10.8.100:FF:000001">
    <property type="entry name" value="Ribosomal RNA small subunit methyltransferase A"/>
    <property type="match status" value="1"/>
</dbReference>
<evidence type="ECO:0000256" key="3">
    <source>
        <dbReference type="ARBA" id="ARBA00022603"/>
    </source>
</evidence>
<gene>
    <name evidence="7" type="primary">rsmA</name>
    <name evidence="7" type="synonym">ksgA</name>
    <name evidence="10" type="ORF">BECKTC1821E_GA0114239_10706</name>
</gene>
<feature type="binding site" evidence="7 8">
    <location>
        <position position="56"/>
    </location>
    <ligand>
        <name>S-adenosyl-L-methionine</name>
        <dbReference type="ChEBI" id="CHEBI:59789"/>
    </ligand>
</feature>
<comment type="similarity">
    <text evidence="7">Belongs to the class I-like SAM-binding methyltransferase superfamily. rRNA adenine N(6)-methyltransferase family. RsmA subfamily.</text>
</comment>
<organism evidence="10">
    <name type="scientific">Candidatus Kentrum sp. TC</name>
    <dbReference type="NCBI Taxonomy" id="2126339"/>
    <lineage>
        <taxon>Bacteria</taxon>
        <taxon>Pseudomonadati</taxon>
        <taxon>Pseudomonadota</taxon>
        <taxon>Gammaproteobacteria</taxon>
        <taxon>Candidatus Kentrum</taxon>
    </lineage>
</organism>
<evidence type="ECO:0000313" key="10">
    <source>
        <dbReference type="EMBL" id="VFK46797.1"/>
    </source>
</evidence>
<dbReference type="EMBL" id="CAADFT010000070">
    <property type="protein sequence ID" value="VFK46797.1"/>
    <property type="molecule type" value="Genomic_DNA"/>
</dbReference>
<evidence type="ECO:0000256" key="8">
    <source>
        <dbReference type="PROSITE-ProRule" id="PRU01026"/>
    </source>
</evidence>
<dbReference type="EC" id="2.1.1.182" evidence="7"/>
<keyword evidence="1 7" id="KW-0963">Cytoplasm</keyword>
<feature type="binding site" evidence="7 8">
    <location>
        <position position="126"/>
    </location>
    <ligand>
        <name>S-adenosyl-L-methionine</name>
        <dbReference type="ChEBI" id="CHEBI:59789"/>
    </ligand>
</feature>
<evidence type="ECO:0000256" key="7">
    <source>
        <dbReference type="HAMAP-Rule" id="MF_00607"/>
    </source>
</evidence>
<dbReference type="PROSITE" id="PS51689">
    <property type="entry name" value="SAM_RNA_A_N6_MT"/>
    <property type="match status" value="1"/>
</dbReference>
<dbReference type="InterPro" id="IPR001737">
    <property type="entry name" value="KsgA/Erm"/>
</dbReference>
<protein>
    <recommendedName>
        <fullName evidence="7">Ribosomal RNA small subunit methyltransferase A</fullName>
        <ecNumber evidence="7">2.1.1.182</ecNumber>
    </recommendedName>
    <alternativeName>
        <fullName evidence="7">16S rRNA (adenine(1518)-N(6)/adenine(1519)-N(6))-dimethyltransferase</fullName>
    </alternativeName>
    <alternativeName>
        <fullName evidence="7">16S rRNA dimethyladenosine transferase</fullName>
    </alternativeName>
    <alternativeName>
        <fullName evidence="7">16S rRNA dimethylase</fullName>
    </alternativeName>
    <alternativeName>
        <fullName evidence="7">S-adenosylmethionine-6-N', N'-adenosyl(rRNA) dimethyltransferase</fullName>
    </alternativeName>
</protein>
<comment type="function">
    <text evidence="7">Specifically dimethylates two adjacent adenosines (A1518 and A1519) in the loop of a conserved hairpin near the 3'-end of 16S rRNA in the 30S particle. May play a critical role in biogenesis of 30S subunits.</text>
</comment>
<dbReference type="Gene3D" id="1.10.8.100">
    <property type="entry name" value="Ribosomal RNA adenine dimethylase-like, domain 2"/>
    <property type="match status" value="1"/>
</dbReference>
<feature type="binding site" evidence="7 8">
    <location>
        <position position="102"/>
    </location>
    <ligand>
        <name>S-adenosyl-L-methionine</name>
        <dbReference type="ChEBI" id="CHEBI:59789"/>
    </ligand>
</feature>
<comment type="subcellular location">
    <subcellularLocation>
        <location evidence="7">Cytoplasm</location>
    </subcellularLocation>
</comment>
<feature type="domain" description="Ribosomal RNA adenine methylase transferase N-terminal" evidence="9">
    <location>
        <begin position="61"/>
        <end position="232"/>
    </location>
</feature>
<dbReference type="GO" id="GO:0052908">
    <property type="term" value="F:16S rRNA (adenine(1518)-N(6)/adenine(1519)-N(6))-dimethyltransferase activity"/>
    <property type="evidence" value="ECO:0007669"/>
    <property type="project" value="UniProtKB-EC"/>
</dbReference>
<dbReference type="Pfam" id="PF00398">
    <property type="entry name" value="RrnaAD"/>
    <property type="match status" value="1"/>
</dbReference>
<dbReference type="AlphaFoldDB" id="A0A450YZ45"/>
<dbReference type="PROSITE" id="PS01131">
    <property type="entry name" value="RRNA_A_DIMETH"/>
    <property type="match status" value="1"/>
</dbReference>
<dbReference type="InterPro" id="IPR020596">
    <property type="entry name" value="rRNA_Ade_Mease_Trfase_CS"/>
</dbReference>
<evidence type="ECO:0000256" key="5">
    <source>
        <dbReference type="ARBA" id="ARBA00022691"/>
    </source>
</evidence>
<keyword evidence="5 7" id="KW-0949">S-adenosyl-L-methionine</keyword>
<accession>A0A450YZ45</accession>
<dbReference type="InterPro" id="IPR029063">
    <property type="entry name" value="SAM-dependent_MTases_sf"/>
</dbReference>
<dbReference type="HAMAP" id="MF_00607">
    <property type="entry name" value="16SrRNA_methyltr_A"/>
    <property type="match status" value="1"/>
</dbReference>
<feature type="binding site" evidence="7 8">
    <location>
        <position position="54"/>
    </location>
    <ligand>
        <name>S-adenosyl-L-methionine</name>
        <dbReference type="ChEBI" id="CHEBI:59789"/>
    </ligand>
</feature>
<dbReference type="NCBIfam" id="TIGR00755">
    <property type="entry name" value="ksgA"/>
    <property type="match status" value="1"/>
</dbReference>
<evidence type="ECO:0000256" key="6">
    <source>
        <dbReference type="ARBA" id="ARBA00022884"/>
    </source>
</evidence>
<keyword evidence="4 7" id="KW-0808">Transferase</keyword>
<proteinExistence type="inferred from homology"/>
<keyword evidence="2 7" id="KW-0698">rRNA processing</keyword>
<dbReference type="PANTHER" id="PTHR11727">
    <property type="entry name" value="DIMETHYLADENOSINE TRANSFERASE"/>
    <property type="match status" value="1"/>
</dbReference>
<sequence length="305" mass="33733">MNVIWDAFFIVGCNPSVGFLAEIEMTTPTYIKNRPKQAAAIEPPFHARKRFGQHFLHDPAIIQRIVSATAPEPSDVVVEIGPGLGALTGLLLASSKCLHVVELDRDLAQRLAVDFEGRNLHLHVADALGFDFASLTDAYRPLRVVGNLPYNISTPLLFHLLAHSRHIRDMHLMFQREVADRIVASPGNGRYGRLSVMAQWHCRTEKLFDVGPGAFAPPPRVTSSVVRLTVRATPPASVSDPIVLERLVTRVFSHRRKTLRNCLRGWLSPTEIMAAGVDPGVRPETLDLGQLARLSNRIADGSQRD</sequence>
<dbReference type="GO" id="GO:0003723">
    <property type="term" value="F:RNA binding"/>
    <property type="evidence" value="ECO:0007669"/>
    <property type="project" value="UniProtKB-UniRule"/>
</dbReference>
<evidence type="ECO:0000256" key="1">
    <source>
        <dbReference type="ARBA" id="ARBA00022490"/>
    </source>
</evidence>
<name>A0A450YZ45_9GAMM</name>
<comment type="catalytic activity">
    <reaction evidence="7">
        <text>adenosine(1518)/adenosine(1519) in 16S rRNA + 4 S-adenosyl-L-methionine = N(6)-dimethyladenosine(1518)/N(6)-dimethyladenosine(1519) in 16S rRNA + 4 S-adenosyl-L-homocysteine + 4 H(+)</text>
        <dbReference type="Rhea" id="RHEA:19609"/>
        <dbReference type="Rhea" id="RHEA-COMP:10232"/>
        <dbReference type="Rhea" id="RHEA-COMP:10233"/>
        <dbReference type="ChEBI" id="CHEBI:15378"/>
        <dbReference type="ChEBI" id="CHEBI:57856"/>
        <dbReference type="ChEBI" id="CHEBI:59789"/>
        <dbReference type="ChEBI" id="CHEBI:74411"/>
        <dbReference type="ChEBI" id="CHEBI:74493"/>
        <dbReference type="EC" id="2.1.1.182"/>
    </reaction>
</comment>
<dbReference type="SUPFAM" id="SSF53335">
    <property type="entry name" value="S-adenosyl-L-methionine-dependent methyltransferases"/>
    <property type="match status" value="1"/>
</dbReference>
<evidence type="ECO:0000259" key="9">
    <source>
        <dbReference type="SMART" id="SM00650"/>
    </source>
</evidence>
<feature type="binding site" evidence="7 8">
    <location>
        <position position="147"/>
    </location>
    <ligand>
        <name>S-adenosyl-L-methionine</name>
        <dbReference type="ChEBI" id="CHEBI:59789"/>
    </ligand>
</feature>
<reference evidence="10" key="1">
    <citation type="submission" date="2019-02" db="EMBL/GenBank/DDBJ databases">
        <authorList>
            <person name="Gruber-Vodicka R. H."/>
            <person name="Seah K. B. B."/>
        </authorList>
    </citation>
    <scope>NUCLEOTIDE SEQUENCE</scope>
    <source>
        <strain evidence="10">BECK_BZ125</strain>
    </source>
</reference>
<evidence type="ECO:0000256" key="4">
    <source>
        <dbReference type="ARBA" id="ARBA00022679"/>
    </source>
</evidence>
<dbReference type="Gene3D" id="3.40.50.150">
    <property type="entry name" value="Vaccinia Virus protein VP39"/>
    <property type="match status" value="1"/>
</dbReference>
<dbReference type="InterPro" id="IPR023165">
    <property type="entry name" value="rRNA_Ade_diMease-like_C"/>
</dbReference>
<evidence type="ECO:0000256" key="2">
    <source>
        <dbReference type="ARBA" id="ARBA00022552"/>
    </source>
</evidence>
<dbReference type="SMART" id="SM00650">
    <property type="entry name" value="rADc"/>
    <property type="match status" value="1"/>
</dbReference>
<keyword evidence="6 7" id="KW-0694">RNA-binding</keyword>
<keyword evidence="3 7" id="KW-0489">Methyltransferase</keyword>